<gene>
    <name evidence="2" type="ORF">ECRASSUSDP1_LOCUS9086</name>
</gene>
<reference evidence="2" key="1">
    <citation type="submission" date="2023-07" db="EMBL/GenBank/DDBJ databases">
        <authorList>
            <consortium name="AG Swart"/>
            <person name="Singh M."/>
            <person name="Singh A."/>
            <person name="Seah K."/>
            <person name="Emmerich C."/>
        </authorList>
    </citation>
    <scope>NUCLEOTIDE SEQUENCE</scope>
    <source>
        <strain evidence="2">DP1</strain>
    </source>
</reference>
<evidence type="ECO:0000313" key="2">
    <source>
        <dbReference type="EMBL" id="CAI2367798.1"/>
    </source>
</evidence>
<dbReference type="EMBL" id="CAMPGE010008915">
    <property type="protein sequence ID" value="CAI2367798.1"/>
    <property type="molecule type" value="Genomic_DNA"/>
</dbReference>
<evidence type="ECO:0000313" key="3">
    <source>
        <dbReference type="Proteomes" id="UP001295684"/>
    </source>
</evidence>
<dbReference type="Proteomes" id="UP001295684">
    <property type="component" value="Unassembled WGS sequence"/>
</dbReference>
<dbReference type="AlphaFoldDB" id="A0AAD1XDI5"/>
<feature type="region of interest" description="Disordered" evidence="1">
    <location>
        <begin position="255"/>
        <end position="292"/>
    </location>
</feature>
<proteinExistence type="predicted"/>
<keyword evidence="3" id="KW-1185">Reference proteome</keyword>
<name>A0AAD1XDI5_EUPCR</name>
<accession>A0AAD1XDI5</accession>
<organism evidence="2 3">
    <name type="scientific">Euplotes crassus</name>
    <dbReference type="NCBI Taxonomy" id="5936"/>
    <lineage>
        <taxon>Eukaryota</taxon>
        <taxon>Sar</taxon>
        <taxon>Alveolata</taxon>
        <taxon>Ciliophora</taxon>
        <taxon>Intramacronucleata</taxon>
        <taxon>Spirotrichea</taxon>
        <taxon>Hypotrichia</taxon>
        <taxon>Euplotida</taxon>
        <taxon>Euplotidae</taxon>
        <taxon>Moneuplotes</taxon>
    </lineage>
</organism>
<protein>
    <submittedName>
        <fullName evidence="2">Uncharacterized protein</fullName>
    </submittedName>
</protein>
<comment type="caution">
    <text evidence="2">The sequence shown here is derived from an EMBL/GenBank/DDBJ whole genome shotgun (WGS) entry which is preliminary data.</text>
</comment>
<feature type="compositionally biased region" description="Basic and acidic residues" evidence="1">
    <location>
        <begin position="313"/>
        <end position="347"/>
    </location>
</feature>
<evidence type="ECO:0000256" key="1">
    <source>
        <dbReference type="SAM" id="MobiDB-lite"/>
    </source>
</evidence>
<feature type="region of interest" description="Disordered" evidence="1">
    <location>
        <begin position="313"/>
        <end position="350"/>
    </location>
</feature>
<sequence length="484" mass="57714">MEKLSYLVRFEYEYFETQSPKIYILTRKKERDSWEKRIKPMDPDPNNKGWYLFYLTFDEPKFQYTFLIKSGHESHFDTIHHRNADLDKIPEENIIDGIRNIKDSWGTFYINFDIQCSDRSLERLQISTCTRVVGDEGPPKYDRFWTMKEADNSKIEHRHGSSLKKFHRGKIYSYSSTHKIDNYLKKVYFKLRFNKFGSKSKGYDVTFYDPNLKKIREVGILKLDDIEDSLFCNMTARGIIDEDLTYTPFEIEEELPSKENNLRGDTYERKYKDNYSDRNYRPSQRRELKEKKYYPREERKYFEEDEVHPSDRYNKRKYSYTDERYAPGRERGYEDGKPRENKKERGKSPISNNLIQLSDNLFCAPFPKTEREFEGLQDHHIKGALCVSNLKGRSNFDQDEYLPNENVQQVLIMNSGSKVLSKISIYEIPESSHEKYNFRLTMATNELKYLIFQDKLKACILYDENDKDVADGLVSFILSNPIEG</sequence>